<dbReference type="Gene3D" id="1.10.3480.10">
    <property type="entry name" value="TorD-like"/>
    <property type="match status" value="1"/>
</dbReference>
<dbReference type="Proteomes" id="UP001071230">
    <property type="component" value="Unassembled WGS sequence"/>
</dbReference>
<dbReference type="SUPFAM" id="SSF89155">
    <property type="entry name" value="TorD-like"/>
    <property type="match status" value="1"/>
</dbReference>
<dbReference type="KEGG" id="aacx:DEACI_3150"/>
<keyword evidence="4" id="KW-1185">Reference proteome</keyword>
<proteinExistence type="predicted"/>
<protein>
    <submittedName>
        <fullName evidence="2">Nitrate reductase delta subunit</fullName>
    </submittedName>
</protein>
<dbReference type="InterPro" id="IPR036411">
    <property type="entry name" value="TorD-like_sf"/>
</dbReference>
<dbReference type="InterPro" id="IPR020945">
    <property type="entry name" value="DMSO/NO3_reduct_chaperone"/>
</dbReference>
<dbReference type="EMBL" id="LR746496">
    <property type="protein sequence ID" value="CAA7602475.1"/>
    <property type="molecule type" value="Genomic_DNA"/>
</dbReference>
<accession>A0A8S0Y3V9</accession>
<dbReference type="Proteomes" id="UP000836597">
    <property type="component" value="Chromosome"/>
</dbReference>
<keyword evidence="1" id="KW-0143">Chaperone</keyword>
<evidence type="ECO:0000313" key="4">
    <source>
        <dbReference type="Proteomes" id="UP001071230"/>
    </source>
</evidence>
<evidence type="ECO:0000313" key="3">
    <source>
        <dbReference type="EMBL" id="CEJ05930.1"/>
    </source>
</evidence>
<organism evidence="2">
    <name type="scientific">Acididesulfobacillus acetoxydans</name>
    <dbReference type="NCBI Taxonomy" id="1561005"/>
    <lineage>
        <taxon>Bacteria</taxon>
        <taxon>Bacillati</taxon>
        <taxon>Bacillota</taxon>
        <taxon>Clostridia</taxon>
        <taxon>Eubacteriales</taxon>
        <taxon>Peptococcaceae</taxon>
        <taxon>Acididesulfobacillus</taxon>
    </lineage>
</organism>
<evidence type="ECO:0000313" key="2">
    <source>
        <dbReference type="EMBL" id="CAA7602475.1"/>
    </source>
</evidence>
<dbReference type="PANTHER" id="PTHR34227">
    <property type="entry name" value="CHAPERONE PROTEIN YCDY"/>
    <property type="match status" value="1"/>
</dbReference>
<gene>
    <name evidence="3" type="ORF">DEACI_0350</name>
    <name evidence="2" type="ORF">DEACI_3150</name>
</gene>
<sequence>MEQETAEELYLSFAGIFQRPRPDIARHLEELIDLWAQEISSSEKVFSELREFCRAFPAGEVRENALWKEYIPLFETGRVEAPPYASVYLDRDGLVLGCEAEEVRKFYLSLGYGLRSDQRELPDHLGVELEFLARLAGRGSWDAVGSFRKSHLRPFLRAILPKIRASERPVYSQAAELLASWQLGQC</sequence>
<dbReference type="PANTHER" id="PTHR34227:SF1">
    <property type="entry name" value="DIMETHYL SULFOXIDE REDUCTASE CHAPERONE-RELATED"/>
    <property type="match status" value="1"/>
</dbReference>
<dbReference type="InterPro" id="IPR050289">
    <property type="entry name" value="TorD/DmsD_chaperones"/>
</dbReference>
<dbReference type="RefSeq" id="WP_240985836.1">
    <property type="nucleotide sequence ID" value="NZ_CDGJ01000005.1"/>
</dbReference>
<reference evidence="2" key="2">
    <citation type="submission" date="2020-01" db="EMBL/GenBank/DDBJ databases">
        <authorList>
            <person name="Hornung B."/>
        </authorList>
    </citation>
    <scope>NUCLEOTIDE SEQUENCE</scope>
    <source>
        <strain evidence="2">PacBioINE</strain>
    </source>
</reference>
<reference evidence="3" key="1">
    <citation type="submission" date="2014-11" db="EMBL/GenBank/DDBJ databases">
        <authorList>
            <person name="Hornung B.V."/>
        </authorList>
    </citation>
    <scope>NUCLEOTIDE SEQUENCE</scope>
    <source>
        <strain evidence="3">INE</strain>
    </source>
</reference>
<dbReference type="EMBL" id="CDGJ01000005">
    <property type="protein sequence ID" value="CEJ05930.1"/>
    <property type="molecule type" value="Genomic_DNA"/>
</dbReference>
<evidence type="ECO:0000256" key="1">
    <source>
        <dbReference type="ARBA" id="ARBA00023186"/>
    </source>
</evidence>
<dbReference type="Pfam" id="PF02613">
    <property type="entry name" value="Nitrate_red_del"/>
    <property type="match status" value="1"/>
</dbReference>
<name>A0A8S0Y3V9_9FIRM</name>
<dbReference type="AlphaFoldDB" id="A0A8S0Y3V9"/>